<evidence type="ECO:0000313" key="2">
    <source>
        <dbReference type="Proteomes" id="UP000887013"/>
    </source>
</evidence>
<dbReference type="AlphaFoldDB" id="A0A8X6PRI4"/>
<name>A0A8X6PRI4_NEPPI</name>
<dbReference type="EMBL" id="BMAW01023919">
    <property type="protein sequence ID" value="GFT85277.1"/>
    <property type="molecule type" value="Genomic_DNA"/>
</dbReference>
<proteinExistence type="predicted"/>
<sequence length="115" mass="12798">MLDALGEYTQLYGRILAPKILRVSPHDICHNCCVYAKRENLAERDITKLMKFLVEEVEGAIAANNIKSLLISENSIKSSLENFDVRSKPVTKGKKIGPFVISAKRPNIGLNITTL</sequence>
<comment type="caution">
    <text evidence="1">The sequence shown here is derived from an EMBL/GenBank/DDBJ whole genome shotgun (WGS) entry which is preliminary data.</text>
</comment>
<evidence type="ECO:0000313" key="1">
    <source>
        <dbReference type="EMBL" id="GFT85277.1"/>
    </source>
</evidence>
<dbReference type="Proteomes" id="UP000887013">
    <property type="component" value="Unassembled WGS sequence"/>
</dbReference>
<gene>
    <name evidence="1" type="primary">X975_21762</name>
    <name evidence="1" type="ORF">NPIL_477141</name>
</gene>
<accession>A0A8X6PRI4</accession>
<dbReference type="OrthoDB" id="6155266at2759"/>
<organism evidence="1 2">
    <name type="scientific">Nephila pilipes</name>
    <name type="common">Giant wood spider</name>
    <name type="synonym">Nephila maculata</name>
    <dbReference type="NCBI Taxonomy" id="299642"/>
    <lineage>
        <taxon>Eukaryota</taxon>
        <taxon>Metazoa</taxon>
        <taxon>Ecdysozoa</taxon>
        <taxon>Arthropoda</taxon>
        <taxon>Chelicerata</taxon>
        <taxon>Arachnida</taxon>
        <taxon>Araneae</taxon>
        <taxon>Araneomorphae</taxon>
        <taxon>Entelegynae</taxon>
        <taxon>Araneoidea</taxon>
        <taxon>Nephilidae</taxon>
        <taxon>Nephila</taxon>
    </lineage>
</organism>
<keyword evidence="2" id="KW-1185">Reference proteome</keyword>
<protein>
    <submittedName>
        <fullName evidence="1">Integrase catalytic domain-containing protein</fullName>
    </submittedName>
</protein>
<reference evidence="1" key="1">
    <citation type="submission" date="2020-08" db="EMBL/GenBank/DDBJ databases">
        <title>Multicomponent nature underlies the extraordinary mechanical properties of spider dragline silk.</title>
        <authorList>
            <person name="Kono N."/>
            <person name="Nakamura H."/>
            <person name="Mori M."/>
            <person name="Yoshida Y."/>
            <person name="Ohtoshi R."/>
            <person name="Malay A.D."/>
            <person name="Moran D.A.P."/>
            <person name="Tomita M."/>
            <person name="Numata K."/>
            <person name="Arakawa K."/>
        </authorList>
    </citation>
    <scope>NUCLEOTIDE SEQUENCE</scope>
</reference>